<dbReference type="InterPro" id="IPR000612">
    <property type="entry name" value="PMP3"/>
</dbReference>
<feature type="transmembrane region" description="Helical" evidence="7">
    <location>
        <begin position="31"/>
        <end position="52"/>
    </location>
</feature>
<comment type="similarity">
    <text evidence="2">Belongs to the UPF0057 (PMP3) family.</text>
</comment>
<evidence type="ECO:0000256" key="5">
    <source>
        <dbReference type="ARBA" id="ARBA00023136"/>
    </source>
</evidence>
<evidence type="ECO:0000313" key="8">
    <source>
        <dbReference type="EMBL" id="POS85441.1"/>
    </source>
</evidence>
<keyword evidence="4 7" id="KW-1133">Transmembrane helix</keyword>
<dbReference type="STRING" id="225359.A0A2S4PTU0"/>
<evidence type="ECO:0000256" key="4">
    <source>
        <dbReference type="ARBA" id="ARBA00022989"/>
    </source>
</evidence>
<dbReference type="PANTHER" id="PTHR21659:SF42">
    <property type="entry name" value="UPF0057 MEMBRANE PROTEIN ZK632.10-RELATED"/>
    <property type="match status" value="1"/>
</dbReference>
<proteinExistence type="inferred from homology"/>
<dbReference type="AlphaFoldDB" id="A0A2S4PTU0"/>
<evidence type="ECO:0000256" key="7">
    <source>
        <dbReference type="SAM" id="Phobius"/>
    </source>
</evidence>
<organism evidence="8 9">
    <name type="scientific">Erysiphe pulchra</name>
    <dbReference type="NCBI Taxonomy" id="225359"/>
    <lineage>
        <taxon>Eukaryota</taxon>
        <taxon>Fungi</taxon>
        <taxon>Dikarya</taxon>
        <taxon>Ascomycota</taxon>
        <taxon>Pezizomycotina</taxon>
        <taxon>Leotiomycetes</taxon>
        <taxon>Erysiphales</taxon>
        <taxon>Erysiphaceae</taxon>
        <taxon>Erysiphe</taxon>
    </lineage>
</organism>
<dbReference type="EMBL" id="PEDP01000602">
    <property type="protein sequence ID" value="POS85441.1"/>
    <property type="molecule type" value="Genomic_DNA"/>
</dbReference>
<comment type="caution">
    <text evidence="8">The sequence shown here is derived from an EMBL/GenBank/DDBJ whole genome shotgun (WGS) entry which is preliminary data.</text>
</comment>
<accession>A0A2S4PTU0</accession>
<dbReference type="GO" id="GO:0016020">
    <property type="term" value="C:membrane"/>
    <property type="evidence" value="ECO:0007669"/>
    <property type="project" value="UniProtKB-SubCell"/>
</dbReference>
<keyword evidence="5 7" id="KW-0472">Membrane</keyword>
<evidence type="ECO:0000256" key="1">
    <source>
        <dbReference type="ARBA" id="ARBA00004370"/>
    </source>
</evidence>
<keyword evidence="3 7" id="KW-0812">Transmembrane</keyword>
<dbReference type="OrthoDB" id="2152119at2759"/>
<keyword evidence="9" id="KW-1185">Reference proteome</keyword>
<evidence type="ECO:0000256" key="6">
    <source>
        <dbReference type="SAM" id="MobiDB-lite"/>
    </source>
</evidence>
<name>A0A2S4PTU0_9PEZI</name>
<feature type="transmembrane region" description="Helical" evidence="7">
    <location>
        <begin position="7"/>
        <end position="25"/>
    </location>
</feature>
<gene>
    <name evidence="8" type="ORF">EPUL_003313</name>
</gene>
<evidence type="ECO:0000256" key="2">
    <source>
        <dbReference type="ARBA" id="ARBA00009530"/>
    </source>
</evidence>
<feature type="region of interest" description="Disordered" evidence="6">
    <location>
        <begin position="62"/>
        <end position="92"/>
    </location>
</feature>
<comment type="subcellular location">
    <subcellularLocation>
        <location evidence="1">Membrane</location>
    </subcellularLocation>
</comment>
<sequence>MDVVTALILAIIILFFPPLAVFIVSGCGADLLINILLTLLGFFPGMIHAFYLEFVYFDRREKPPGSRPIAPQAPEVYSEPVQDGSHVNDKTI</sequence>
<dbReference type="PANTHER" id="PTHR21659">
    <property type="entry name" value="HYDROPHOBIC PROTEIN RCI2 LOW TEMPERATURE AND SALT RESPONSIVE PROTEIN LTI6 -RELATED"/>
    <property type="match status" value="1"/>
</dbReference>
<evidence type="ECO:0000256" key="3">
    <source>
        <dbReference type="ARBA" id="ARBA00022692"/>
    </source>
</evidence>
<dbReference type="Proteomes" id="UP000237438">
    <property type="component" value="Unassembled WGS sequence"/>
</dbReference>
<dbReference type="Pfam" id="PF01679">
    <property type="entry name" value="Pmp3"/>
    <property type="match status" value="1"/>
</dbReference>
<evidence type="ECO:0000313" key="9">
    <source>
        <dbReference type="Proteomes" id="UP000237438"/>
    </source>
</evidence>
<protein>
    <submittedName>
        <fullName evidence="8">Uncharacterized protein</fullName>
    </submittedName>
</protein>
<reference evidence="8 9" key="1">
    <citation type="submission" date="2017-10" db="EMBL/GenBank/DDBJ databases">
        <title>Development of genomic resources for the powdery mildew, Erysiphe pulchra.</title>
        <authorList>
            <person name="Wadl P.A."/>
            <person name="Mack B.M."/>
            <person name="Moore G."/>
            <person name="Beltz S.B."/>
        </authorList>
    </citation>
    <scope>NUCLEOTIDE SEQUENCE [LARGE SCALE GENOMIC DNA]</scope>
    <source>
        <strain evidence="8">Cflorida</strain>
    </source>
</reference>